<dbReference type="InterPro" id="IPR048258">
    <property type="entry name" value="Cyclins_cyclin-box"/>
</dbReference>
<keyword evidence="12" id="KW-1185">Reference proteome</keyword>
<accession>A0ABD1LL90</accession>
<feature type="domain" description="Cyclin C-terminal" evidence="10">
    <location>
        <begin position="166"/>
        <end position="291"/>
    </location>
</feature>
<dbReference type="InterPro" id="IPR013763">
    <property type="entry name" value="Cyclin-like_dom"/>
</dbReference>
<feature type="compositionally biased region" description="Polar residues" evidence="8">
    <location>
        <begin position="1"/>
        <end position="16"/>
    </location>
</feature>
<evidence type="ECO:0000256" key="6">
    <source>
        <dbReference type="ARBA" id="ARBA00032263"/>
    </source>
</evidence>
<dbReference type="AlphaFoldDB" id="A0ABD1LL90"/>
<keyword evidence="5" id="KW-0131">Cell cycle</keyword>
<dbReference type="EMBL" id="JBGMDY010000008">
    <property type="protein sequence ID" value="KAL2324292.1"/>
    <property type="molecule type" value="Genomic_DNA"/>
</dbReference>
<protein>
    <recommendedName>
        <fullName evidence="6">B-like cyclin</fullName>
    </recommendedName>
</protein>
<name>A0ABD1LL90_9FABA</name>
<dbReference type="Proteomes" id="UP001603857">
    <property type="component" value="Unassembled WGS sequence"/>
</dbReference>
<proteinExistence type="inferred from homology"/>
<dbReference type="Pfam" id="PF00134">
    <property type="entry name" value="Cyclin_N"/>
    <property type="match status" value="1"/>
</dbReference>
<dbReference type="CDD" id="cd20543">
    <property type="entry name" value="CYCLIN_AtCycD-like_rpt1"/>
    <property type="match status" value="1"/>
</dbReference>
<comment type="caution">
    <text evidence="11">The sequence shown here is derived from an EMBL/GenBank/DDBJ whole genome shotgun (WGS) entry which is preliminary data.</text>
</comment>
<comment type="subunit">
    <text evidence="2">Interacts with the CDC2 protein kinase to form a serine/threonine kinase holoenzyme complex also known as maturation promoting factor (MPF). The cyclin subunit imparts substrate specificity to the complex.</text>
</comment>
<dbReference type="InterPro" id="IPR006671">
    <property type="entry name" value="Cyclin_N"/>
</dbReference>
<comment type="similarity">
    <text evidence="1">Belongs to the cyclin family. Cyclin D subfamily.</text>
</comment>
<dbReference type="InterPro" id="IPR004367">
    <property type="entry name" value="Cyclin_C-dom"/>
</dbReference>
<feature type="region of interest" description="Disordered" evidence="8">
    <location>
        <begin position="296"/>
        <end position="322"/>
    </location>
</feature>
<evidence type="ECO:0000256" key="4">
    <source>
        <dbReference type="ARBA" id="ARBA00023127"/>
    </source>
</evidence>
<dbReference type="CDD" id="cd20544">
    <property type="entry name" value="CYCLIN_AtCycD-like_rpt2"/>
    <property type="match status" value="1"/>
</dbReference>
<organism evidence="11 12">
    <name type="scientific">Flemingia macrophylla</name>
    <dbReference type="NCBI Taxonomy" id="520843"/>
    <lineage>
        <taxon>Eukaryota</taxon>
        <taxon>Viridiplantae</taxon>
        <taxon>Streptophyta</taxon>
        <taxon>Embryophyta</taxon>
        <taxon>Tracheophyta</taxon>
        <taxon>Spermatophyta</taxon>
        <taxon>Magnoliopsida</taxon>
        <taxon>eudicotyledons</taxon>
        <taxon>Gunneridae</taxon>
        <taxon>Pentapetalae</taxon>
        <taxon>rosids</taxon>
        <taxon>fabids</taxon>
        <taxon>Fabales</taxon>
        <taxon>Fabaceae</taxon>
        <taxon>Papilionoideae</taxon>
        <taxon>50 kb inversion clade</taxon>
        <taxon>NPAAA clade</taxon>
        <taxon>indigoferoid/millettioid clade</taxon>
        <taxon>Phaseoleae</taxon>
        <taxon>Flemingia</taxon>
    </lineage>
</organism>
<dbReference type="SMART" id="SM01332">
    <property type="entry name" value="Cyclin_C"/>
    <property type="match status" value="1"/>
</dbReference>
<evidence type="ECO:0000313" key="12">
    <source>
        <dbReference type="Proteomes" id="UP001603857"/>
    </source>
</evidence>
<dbReference type="PROSITE" id="PS00292">
    <property type="entry name" value="CYCLINS"/>
    <property type="match status" value="1"/>
</dbReference>
<dbReference type="InterPro" id="IPR036915">
    <property type="entry name" value="Cyclin-like_sf"/>
</dbReference>
<evidence type="ECO:0000259" key="9">
    <source>
        <dbReference type="SMART" id="SM00385"/>
    </source>
</evidence>
<dbReference type="GO" id="GO:0051301">
    <property type="term" value="P:cell division"/>
    <property type="evidence" value="ECO:0007669"/>
    <property type="project" value="UniProtKB-KW"/>
</dbReference>
<evidence type="ECO:0000256" key="1">
    <source>
        <dbReference type="ARBA" id="ARBA00009065"/>
    </source>
</evidence>
<evidence type="ECO:0000313" key="11">
    <source>
        <dbReference type="EMBL" id="KAL2324292.1"/>
    </source>
</evidence>
<dbReference type="SUPFAM" id="SSF47954">
    <property type="entry name" value="Cyclin-like"/>
    <property type="match status" value="1"/>
</dbReference>
<dbReference type="Pfam" id="PF02984">
    <property type="entry name" value="Cyclin_C"/>
    <property type="match status" value="1"/>
</dbReference>
<evidence type="ECO:0000256" key="7">
    <source>
        <dbReference type="RuleBase" id="RU000383"/>
    </source>
</evidence>
<evidence type="ECO:0000256" key="8">
    <source>
        <dbReference type="SAM" id="MobiDB-lite"/>
    </source>
</evidence>
<evidence type="ECO:0000256" key="3">
    <source>
        <dbReference type="ARBA" id="ARBA00022618"/>
    </source>
</evidence>
<dbReference type="InterPro" id="IPR039361">
    <property type="entry name" value="Cyclin"/>
</dbReference>
<evidence type="ECO:0000256" key="2">
    <source>
        <dbReference type="ARBA" id="ARBA00011177"/>
    </source>
</evidence>
<sequence>MSPSPDSSTTQLTSQHLPPPPPQFHDHDASAAAITALLLAESQHMPENDYLGRCRDRSVDVTGRLDAVNWILKVHAFYEFRPVTAFLSVNYLDRFLSRCSLPRASGWPFQLLSVACLSLAAKMEESHVPFLLDLQLFQPKFIFEPKTLQRMELWVMSNLDWRLRSVTPFDYLHHFISCFPSSSSSSSFTDHFNAASTLILSTTRVLDFLAFPPSAVAAAAVLCSAPPVAQLPLTFHGTLNKEMVRCCHQLMEDYVLDTCLASTSAIKAQIAEAAPPSSPVGVLDAATCASCDTPFAASGHQQQEADPPNKRLRSSTPDAPPR</sequence>
<dbReference type="FunFam" id="1.10.472.10:FF:000034">
    <property type="entry name" value="D2/4-type cyclin"/>
    <property type="match status" value="1"/>
</dbReference>
<keyword evidence="4 7" id="KW-0195">Cyclin</keyword>
<evidence type="ECO:0000259" key="10">
    <source>
        <dbReference type="SMART" id="SM01332"/>
    </source>
</evidence>
<gene>
    <name evidence="11" type="ORF">Fmac_023350</name>
</gene>
<feature type="region of interest" description="Disordered" evidence="8">
    <location>
        <begin position="1"/>
        <end position="25"/>
    </location>
</feature>
<dbReference type="Gene3D" id="1.10.472.10">
    <property type="entry name" value="Cyclin-like"/>
    <property type="match status" value="2"/>
</dbReference>
<feature type="domain" description="Cyclin-like" evidence="9">
    <location>
        <begin position="69"/>
        <end position="157"/>
    </location>
</feature>
<reference evidence="11 12" key="1">
    <citation type="submission" date="2024-08" db="EMBL/GenBank/DDBJ databases">
        <title>Insights into the chromosomal genome structure of Flemingia macrophylla.</title>
        <authorList>
            <person name="Ding Y."/>
            <person name="Zhao Y."/>
            <person name="Bi W."/>
            <person name="Wu M."/>
            <person name="Zhao G."/>
            <person name="Gong Y."/>
            <person name="Li W."/>
            <person name="Zhang P."/>
        </authorList>
    </citation>
    <scope>NUCLEOTIDE SEQUENCE [LARGE SCALE GENOMIC DNA]</scope>
    <source>
        <strain evidence="11">DYQJB</strain>
        <tissue evidence="11">Leaf</tissue>
    </source>
</reference>
<evidence type="ECO:0000256" key="5">
    <source>
        <dbReference type="ARBA" id="ARBA00023306"/>
    </source>
</evidence>
<dbReference type="PANTHER" id="PTHR10177">
    <property type="entry name" value="CYCLINS"/>
    <property type="match status" value="1"/>
</dbReference>
<keyword evidence="3" id="KW-0132">Cell division</keyword>
<dbReference type="SMART" id="SM00385">
    <property type="entry name" value="CYCLIN"/>
    <property type="match status" value="1"/>
</dbReference>